<dbReference type="PANTHER" id="PTHR19384:SF128">
    <property type="entry name" value="NADPH OXIDOREDUCTASE A"/>
    <property type="match status" value="1"/>
</dbReference>
<comment type="caution">
    <text evidence="10">The sequence shown here is derived from an EMBL/GenBank/DDBJ whole genome shotgun (WGS) entry which is preliminary data.</text>
</comment>
<evidence type="ECO:0000256" key="2">
    <source>
        <dbReference type="ARBA" id="ARBA00001974"/>
    </source>
</evidence>
<evidence type="ECO:0000256" key="6">
    <source>
        <dbReference type="ARBA" id="ARBA00023002"/>
    </source>
</evidence>
<dbReference type="EMBL" id="BAOQ01000029">
    <property type="protein sequence ID" value="GAC85086.1"/>
    <property type="molecule type" value="Genomic_DNA"/>
</dbReference>
<dbReference type="Gene3D" id="2.40.30.10">
    <property type="entry name" value="Translation factors"/>
    <property type="match status" value="1"/>
</dbReference>
<keyword evidence="11" id="KW-1185">Reference proteome</keyword>
<dbReference type="InterPro" id="IPR001433">
    <property type="entry name" value="OxRdtase_FAD/NAD-bd"/>
</dbReference>
<organism evidence="10 11">
    <name type="scientific">Gordonia paraffinivorans NBRC 108238</name>
    <dbReference type="NCBI Taxonomy" id="1223543"/>
    <lineage>
        <taxon>Bacteria</taxon>
        <taxon>Bacillati</taxon>
        <taxon>Actinomycetota</taxon>
        <taxon>Actinomycetes</taxon>
        <taxon>Mycobacteriales</taxon>
        <taxon>Gordoniaceae</taxon>
        <taxon>Gordonia</taxon>
    </lineage>
</organism>
<evidence type="ECO:0000256" key="4">
    <source>
        <dbReference type="ARBA" id="ARBA00022643"/>
    </source>
</evidence>
<dbReference type="InterPro" id="IPR001709">
    <property type="entry name" value="Flavoprot_Pyr_Nucl_cyt_Rdtase"/>
</dbReference>
<dbReference type="InterPro" id="IPR023173">
    <property type="entry name" value="NADPH_Cyt_P450_Rdtase_alpha"/>
</dbReference>
<dbReference type="InterPro" id="IPR003097">
    <property type="entry name" value="CysJ-like_FAD-binding"/>
</dbReference>
<dbReference type="Proteomes" id="UP000035021">
    <property type="component" value="Unassembled WGS sequence"/>
</dbReference>
<dbReference type="PANTHER" id="PTHR19384">
    <property type="entry name" value="NITRIC OXIDE SYNTHASE-RELATED"/>
    <property type="match status" value="1"/>
</dbReference>
<dbReference type="PROSITE" id="PS51384">
    <property type="entry name" value="FAD_FR"/>
    <property type="match status" value="1"/>
</dbReference>
<keyword evidence="7" id="KW-0198">Cysteine biosynthesis</keyword>
<dbReference type="SUPFAM" id="SSF52343">
    <property type="entry name" value="Ferredoxin reductase-like, C-terminal NADP-linked domain"/>
    <property type="match status" value="1"/>
</dbReference>
<evidence type="ECO:0000256" key="7">
    <source>
        <dbReference type="ARBA" id="ARBA00023192"/>
    </source>
</evidence>
<evidence type="ECO:0000256" key="8">
    <source>
        <dbReference type="SAM" id="MobiDB-lite"/>
    </source>
</evidence>
<dbReference type="InterPro" id="IPR017938">
    <property type="entry name" value="Riboflavin_synthase-like_b-brl"/>
</dbReference>
<dbReference type="Pfam" id="PF00667">
    <property type="entry name" value="FAD_binding_1"/>
    <property type="match status" value="1"/>
</dbReference>
<dbReference type="CDD" id="cd06199">
    <property type="entry name" value="SiR"/>
    <property type="match status" value="1"/>
</dbReference>
<evidence type="ECO:0000313" key="10">
    <source>
        <dbReference type="EMBL" id="GAC85086.1"/>
    </source>
</evidence>
<keyword evidence="4" id="KW-0288">FMN</keyword>
<dbReference type="Gene3D" id="3.40.50.80">
    <property type="entry name" value="Nucleotide-binding domain of ferredoxin-NADP reductase (FNR) module"/>
    <property type="match status" value="1"/>
</dbReference>
<evidence type="ECO:0000256" key="1">
    <source>
        <dbReference type="ARBA" id="ARBA00001917"/>
    </source>
</evidence>
<feature type="region of interest" description="Disordered" evidence="8">
    <location>
        <begin position="105"/>
        <end position="125"/>
    </location>
</feature>
<feature type="region of interest" description="Disordered" evidence="8">
    <location>
        <begin position="53"/>
        <end position="92"/>
    </location>
</feature>
<sequence>MIRPLAAVLRVSKVLPQPQTTVVAWYSGWIPCFMSGVPFCGRRVTVASRRCEPEPDSTAQYATSGIGHGNRRDPPVERSQRAQQHDRRAHSRRWPRVRFAAFSLQNSGKDHTETAGESFSTPSTVALPPQRRRRVCCMYDASTGSGLSLDTSPIDPSGSTTAAPERRRTRPARSPWNRRNPYPATVVANTVMSGPGSAKEVRHVEISLGDSGITYEPGDGIGIAPVNDPALVDLVIERLGATGEEIIADRKATYTLREALTTRYEIGTPSKFLARAVAERTGHPELTRLIEAGDPQALDAWLSARDVLDLLNLDAGPAFTPEELLEELSPLAHREYSISSSPAVHDGSVHITMATVRYDFDGRERGGVCSTHIADRCAPGDTVNVFITPNKSFRLPDDDVAVIMIGPGTGIAPFRGFLHHRAASGSTGQNWLFFGDQHRDTDYLYADELDSFVTDGLLDRLDLAFSRDQEHKIYVQDRMRENGADLFGWLEAGAHVYVCGDATTMAGDVDAALHEIVAEHGDLGPDGARDYVEALRSAGRYQRDVY</sequence>
<feature type="compositionally biased region" description="Basic and acidic residues" evidence="8">
    <location>
        <begin position="70"/>
        <end position="86"/>
    </location>
</feature>
<feature type="compositionally biased region" description="Polar residues" evidence="8">
    <location>
        <begin position="115"/>
        <end position="124"/>
    </location>
</feature>
<dbReference type="InterPro" id="IPR039261">
    <property type="entry name" value="FNR_nucleotide-bd"/>
</dbReference>
<dbReference type="Gene3D" id="1.20.990.10">
    <property type="entry name" value="NADPH-cytochrome p450 Reductase, Chain A, domain 3"/>
    <property type="match status" value="1"/>
</dbReference>
<feature type="region of interest" description="Disordered" evidence="8">
    <location>
        <begin position="146"/>
        <end position="181"/>
    </location>
</feature>
<name>A0ABQ0IQG9_9ACTN</name>
<dbReference type="InterPro" id="IPR017927">
    <property type="entry name" value="FAD-bd_FR_type"/>
</dbReference>
<reference evidence="10 11" key="1">
    <citation type="submission" date="2013-02" db="EMBL/GenBank/DDBJ databases">
        <title>Whole genome shotgun sequence of Gordonia paraffinivorans NBRC 108238.</title>
        <authorList>
            <person name="Isaki-Nakamura S."/>
            <person name="Hosoyama A."/>
            <person name="Tsuchikane K."/>
            <person name="Ando Y."/>
            <person name="Baba S."/>
            <person name="Ohji S."/>
            <person name="Hamada M."/>
            <person name="Tamura T."/>
            <person name="Yamazoe A."/>
            <person name="Yamazaki S."/>
            <person name="Fujita N."/>
        </authorList>
    </citation>
    <scope>NUCLEOTIDE SEQUENCE [LARGE SCALE GENOMIC DNA]</scope>
    <source>
        <strain evidence="10 11">NBRC 108238</strain>
    </source>
</reference>
<protein>
    <submittedName>
        <fullName evidence="10">Sulfite reductase [NADPH] flavoprotein alpha-component</fullName>
    </submittedName>
</protein>
<evidence type="ECO:0000259" key="9">
    <source>
        <dbReference type="PROSITE" id="PS51384"/>
    </source>
</evidence>
<dbReference type="SUPFAM" id="SSF63380">
    <property type="entry name" value="Riboflavin synthase domain-like"/>
    <property type="match status" value="1"/>
</dbReference>
<comment type="cofactor">
    <cofactor evidence="2">
        <name>FAD</name>
        <dbReference type="ChEBI" id="CHEBI:57692"/>
    </cofactor>
</comment>
<dbReference type="PRINTS" id="PR00371">
    <property type="entry name" value="FPNCR"/>
</dbReference>
<comment type="cofactor">
    <cofactor evidence="1">
        <name>FMN</name>
        <dbReference type="ChEBI" id="CHEBI:58210"/>
    </cofactor>
</comment>
<evidence type="ECO:0000313" key="11">
    <source>
        <dbReference type="Proteomes" id="UP000035021"/>
    </source>
</evidence>
<dbReference type="Pfam" id="PF00175">
    <property type="entry name" value="NAD_binding_1"/>
    <property type="match status" value="1"/>
</dbReference>
<keyword evidence="3" id="KW-0285">Flavoprotein</keyword>
<keyword evidence="7" id="KW-0028">Amino-acid biosynthesis</keyword>
<keyword evidence="6" id="KW-0560">Oxidoreductase</keyword>
<proteinExistence type="predicted"/>
<evidence type="ECO:0000256" key="5">
    <source>
        <dbReference type="ARBA" id="ARBA00022827"/>
    </source>
</evidence>
<feature type="domain" description="FAD-binding FR-type" evidence="9">
    <location>
        <begin position="179"/>
        <end position="396"/>
    </location>
</feature>
<dbReference type="NCBIfam" id="NF004859">
    <property type="entry name" value="PRK06214.1"/>
    <property type="match status" value="1"/>
</dbReference>
<accession>A0ABQ0IQG9</accession>
<keyword evidence="5" id="KW-0274">FAD</keyword>
<evidence type="ECO:0000256" key="3">
    <source>
        <dbReference type="ARBA" id="ARBA00022630"/>
    </source>
</evidence>
<gene>
    <name evidence="10" type="primary">cysJ</name>
    <name evidence="10" type="ORF">GP2_029_00530</name>
</gene>